<feature type="transmembrane region" description="Helical" evidence="1">
    <location>
        <begin position="48"/>
        <end position="67"/>
    </location>
</feature>
<proteinExistence type="predicted"/>
<gene>
    <name evidence="2" type="ORF">SAMN04487988_109137</name>
</gene>
<evidence type="ECO:0000313" key="2">
    <source>
        <dbReference type="EMBL" id="SFG87079.1"/>
    </source>
</evidence>
<evidence type="ECO:0000313" key="3">
    <source>
        <dbReference type="Proteomes" id="UP000199642"/>
    </source>
</evidence>
<reference evidence="3" key="1">
    <citation type="submission" date="2016-10" db="EMBL/GenBank/DDBJ databases">
        <authorList>
            <person name="Varghese N."/>
            <person name="Submissions S."/>
        </authorList>
    </citation>
    <scope>NUCLEOTIDE SEQUENCE [LARGE SCALE GENOMIC DNA]</scope>
    <source>
        <strain evidence="3">DSM 19315</strain>
    </source>
</reference>
<dbReference type="Proteomes" id="UP000199642">
    <property type="component" value="Unassembled WGS sequence"/>
</dbReference>
<organism evidence="2 3">
    <name type="scientific">Algoriphagus hitonicola</name>
    <dbReference type="NCBI Taxonomy" id="435880"/>
    <lineage>
        <taxon>Bacteria</taxon>
        <taxon>Pseudomonadati</taxon>
        <taxon>Bacteroidota</taxon>
        <taxon>Cytophagia</taxon>
        <taxon>Cytophagales</taxon>
        <taxon>Cyclobacteriaceae</taxon>
        <taxon>Algoriphagus</taxon>
    </lineage>
</organism>
<keyword evidence="1" id="KW-0812">Transmembrane</keyword>
<keyword evidence="1" id="KW-1133">Transmembrane helix</keyword>
<dbReference type="STRING" id="435880.SAMN04487988_109137"/>
<keyword evidence="1" id="KW-0472">Membrane</keyword>
<evidence type="ECO:0000256" key="1">
    <source>
        <dbReference type="SAM" id="Phobius"/>
    </source>
</evidence>
<keyword evidence="3" id="KW-1185">Reference proteome</keyword>
<sequence length="165" mass="19245">MAYPIFKEQQSYRGTWVMYLILMVELPSLILVSVLVLNEPGELNDKALTLTLILSIMMLAFFFLMSIQLNTRIDDTGIHYRYFPFIKWRTISKDQIHEMKVVQFNPLSDHGGWGIKGNRSTKAYTVIGHHGLEIDLGEKKKVLIGTQKEKELRPFLEYWKEENHG</sequence>
<dbReference type="EMBL" id="FOPC01000009">
    <property type="protein sequence ID" value="SFG87079.1"/>
    <property type="molecule type" value="Genomic_DNA"/>
</dbReference>
<accession>A0A1I2VF72</accession>
<feature type="transmembrane region" description="Helical" evidence="1">
    <location>
        <begin position="16"/>
        <end position="36"/>
    </location>
</feature>
<name>A0A1I2VF72_9BACT</name>
<protein>
    <submittedName>
        <fullName evidence="2">Uncharacterized protein</fullName>
    </submittedName>
</protein>
<dbReference type="AlphaFoldDB" id="A0A1I2VF72"/>